<dbReference type="Proteomes" id="UP000046395">
    <property type="component" value="Unassembled WGS sequence"/>
</dbReference>
<evidence type="ECO:0000256" key="1">
    <source>
        <dbReference type="SAM" id="SignalP"/>
    </source>
</evidence>
<proteinExistence type="predicted"/>
<keyword evidence="1" id="KW-0732">Signal</keyword>
<feature type="signal peptide" evidence="1">
    <location>
        <begin position="1"/>
        <end position="18"/>
    </location>
</feature>
<dbReference type="WBParaSite" id="TMUE_2000006549.1">
    <property type="protein sequence ID" value="TMUE_2000006549.1"/>
    <property type="gene ID" value="WBGene00287390"/>
</dbReference>
<dbReference type="AlphaFoldDB" id="A0A5S6QH89"/>
<feature type="chain" id="PRO_5024467698" evidence="1">
    <location>
        <begin position="19"/>
        <end position="92"/>
    </location>
</feature>
<name>A0A5S6QH89_TRIMR</name>
<protein>
    <submittedName>
        <fullName evidence="3">Uncharacterized protein</fullName>
    </submittedName>
</protein>
<reference evidence="3" key="1">
    <citation type="submission" date="2019-12" db="UniProtKB">
        <authorList>
            <consortium name="WormBaseParasite"/>
        </authorList>
    </citation>
    <scope>IDENTIFICATION</scope>
</reference>
<organism evidence="2 3">
    <name type="scientific">Trichuris muris</name>
    <name type="common">Mouse whipworm</name>
    <dbReference type="NCBI Taxonomy" id="70415"/>
    <lineage>
        <taxon>Eukaryota</taxon>
        <taxon>Metazoa</taxon>
        <taxon>Ecdysozoa</taxon>
        <taxon>Nematoda</taxon>
        <taxon>Enoplea</taxon>
        <taxon>Dorylaimia</taxon>
        <taxon>Trichinellida</taxon>
        <taxon>Trichuridae</taxon>
        <taxon>Trichuris</taxon>
    </lineage>
</organism>
<sequence>MKAFVFFLLLTFVALAFTAPAQRKESGSGPDEEEIALQQKKNACTRDATCSRLGHEFQKEPNREVAGVKRQKYFACVNECKAKVDAQAKTKK</sequence>
<keyword evidence="2" id="KW-1185">Reference proteome</keyword>
<evidence type="ECO:0000313" key="3">
    <source>
        <dbReference type="WBParaSite" id="TMUE_2000006549.1"/>
    </source>
</evidence>
<accession>A0A5S6QH89</accession>
<evidence type="ECO:0000313" key="2">
    <source>
        <dbReference type="Proteomes" id="UP000046395"/>
    </source>
</evidence>